<proteinExistence type="predicted"/>
<evidence type="ECO:0000313" key="4">
    <source>
        <dbReference type="EMBL" id="MDI5972469.1"/>
    </source>
</evidence>
<feature type="transmembrane region" description="Helical" evidence="2">
    <location>
        <begin position="167"/>
        <end position="189"/>
    </location>
</feature>
<accession>A0AA90H8I6</accession>
<organism evidence="4">
    <name type="scientific">Streptantibioticus silvisoli</name>
    <dbReference type="NCBI Taxonomy" id="2705255"/>
    <lineage>
        <taxon>Bacteria</taxon>
        <taxon>Bacillati</taxon>
        <taxon>Actinomycetota</taxon>
        <taxon>Actinomycetes</taxon>
        <taxon>Kitasatosporales</taxon>
        <taxon>Streptomycetaceae</taxon>
        <taxon>Streptantibioticus</taxon>
    </lineage>
</organism>
<sequence>MTHEGSFGRRVVCRLAIAVLVCLPLAGLANGQSTGGDRAAAQVQLRDLAAENSTPPAGSVKYYVVRSSYGGQKEFLFEIAQRFLGDGNRYTQIFSLNKGRPQPGGGSLQSPTGVLPGWVLVLPSDAKGSGVQSGPLPKVVASATPTPQAGSTAPAASKSPASHGSSAVLWIVLAIVVVAAAAVVAVVLVRRRRKPAVKKAGPATQVDRSSAWTIDRALKALTTACDDEDIAFPGVYLVTVDAVSVKVTVSKPSAKAPAGWTASRDGRTWSARLAALQASNVRDSDRHSFAGLVMLGASDDGKVLLDLDQAVGPISIDGPKGAVDEIVEAWIAELTTNPWSAPVRVARISARSEPNLDSAESLLADLDTGERALIVFEEPPSRSQTAALRARFASATTAWILIRGNAPVATWKFTADGGVLSSGFLPDIRYSASAGTPRRGPLFRAGN</sequence>
<name>A0AA90H8I6_9ACTN</name>
<evidence type="ECO:0000256" key="3">
    <source>
        <dbReference type="SAM" id="SignalP"/>
    </source>
</evidence>
<feature type="chain" id="PRO_5041743938" evidence="3">
    <location>
        <begin position="32"/>
        <end position="447"/>
    </location>
</feature>
<feature type="compositionally biased region" description="Low complexity" evidence="1">
    <location>
        <begin position="149"/>
        <end position="161"/>
    </location>
</feature>
<evidence type="ECO:0000256" key="2">
    <source>
        <dbReference type="SAM" id="Phobius"/>
    </source>
</evidence>
<protein>
    <submittedName>
        <fullName evidence="4">Uncharacterized protein</fullName>
    </submittedName>
</protein>
<keyword evidence="2" id="KW-1133">Transmembrane helix</keyword>
<feature type="region of interest" description="Disordered" evidence="1">
    <location>
        <begin position="132"/>
        <end position="161"/>
    </location>
</feature>
<comment type="caution">
    <text evidence="4">The sequence shown here is derived from an EMBL/GenBank/DDBJ whole genome shotgun (WGS) entry which is preliminary data.</text>
</comment>
<dbReference type="EMBL" id="JABXJJ020000032">
    <property type="protein sequence ID" value="MDI5972469.1"/>
    <property type="molecule type" value="Genomic_DNA"/>
</dbReference>
<gene>
    <name evidence="4" type="ORF">POF50_024535</name>
</gene>
<dbReference type="AlphaFoldDB" id="A0AA90H8I6"/>
<keyword evidence="2" id="KW-0472">Membrane</keyword>
<feature type="signal peptide" evidence="3">
    <location>
        <begin position="1"/>
        <end position="31"/>
    </location>
</feature>
<dbReference type="RefSeq" id="WP_271314659.1">
    <property type="nucleotide sequence ID" value="NZ_JABXJJ020000032.1"/>
</dbReference>
<keyword evidence="3" id="KW-0732">Signal</keyword>
<keyword evidence="2" id="KW-0812">Transmembrane</keyword>
<evidence type="ECO:0000256" key="1">
    <source>
        <dbReference type="SAM" id="MobiDB-lite"/>
    </source>
</evidence>
<reference evidence="4" key="1">
    <citation type="submission" date="2023-05" db="EMBL/GenBank/DDBJ databases">
        <title>Streptantibioticus silvisoli sp. nov., acidotolerant actinomycetes 1 from pine litter.</title>
        <authorList>
            <person name="Swiecimska M."/>
            <person name="Golinska P."/>
            <person name="Sangal V."/>
            <person name="Wachnowicz B."/>
            <person name="Goodfellow M."/>
        </authorList>
    </citation>
    <scope>NUCLEOTIDE SEQUENCE</scope>
    <source>
        <strain evidence="4">SL13</strain>
    </source>
</reference>